<feature type="signal peptide" evidence="6">
    <location>
        <begin position="1"/>
        <end position="25"/>
    </location>
</feature>
<dbReference type="InterPro" id="IPR029058">
    <property type="entry name" value="AB_hydrolase_fold"/>
</dbReference>
<keyword evidence="3 4" id="KW-0443">Lipid metabolism</keyword>
<dbReference type="InterPro" id="IPR016715">
    <property type="entry name" value="PAF_acetylhydro_eukaryote"/>
</dbReference>
<dbReference type="FunCoup" id="A0A1Y1UJR8">
    <property type="interactions" value="10"/>
</dbReference>
<keyword evidence="1 4" id="KW-0378">Hydrolase</keyword>
<dbReference type="PANTHER" id="PTHR10272">
    <property type="entry name" value="PLATELET-ACTIVATING FACTOR ACETYLHYDROLASE"/>
    <property type="match status" value="1"/>
</dbReference>
<dbReference type="Pfam" id="PF03403">
    <property type="entry name" value="PAF-AH_p_II"/>
    <property type="match status" value="1"/>
</dbReference>
<dbReference type="AlphaFoldDB" id="A0A1Y1UJR8"/>
<dbReference type="STRING" id="4999.A0A1Y1UJR8"/>
<evidence type="ECO:0000256" key="1">
    <source>
        <dbReference type="ARBA" id="ARBA00022801"/>
    </source>
</evidence>
<accession>A0A1Y1UJR8</accession>
<comment type="caution">
    <text evidence="7">The sequence shown here is derived from an EMBL/GenBank/DDBJ whole genome shotgun (WGS) entry which is preliminary data.</text>
</comment>
<name>A0A1Y1UJR8_9TREE</name>
<gene>
    <name evidence="7" type="ORF">BD324DRAFT_348622</name>
</gene>
<comment type="catalytic activity">
    <reaction evidence="4">
        <text>a 1-O-alkyl-2-acetyl-sn-glycero-3-phosphocholine + H2O = a 1-O-alkyl-sn-glycero-3-phosphocholine + acetate + H(+)</text>
        <dbReference type="Rhea" id="RHEA:17777"/>
        <dbReference type="ChEBI" id="CHEBI:15377"/>
        <dbReference type="ChEBI" id="CHEBI:15378"/>
        <dbReference type="ChEBI" id="CHEBI:30089"/>
        <dbReference type="ChEBI" id="CHEBI:30909"/>
        <dbReference type="ChEBI" id="CHEBI:36707"/>
        <dbReference type="EC" id="3.1.1.47"/>
    </reaction>
</comment>
<dbReference type="EMBL" id="NBSH01000004">
    <property type="protein sequence ID" value="ORX38310.1"/>
    <property type="molecule type" value="Genomic_DNA"/>
</dbReference>
<organism evidence="7 8">
    <name type="scientific">Kockovaella imperatae</name>
    <dbReference type="NCBI Taxonomy" id="4999"/>
    <lineage>
        <taxon>Eukaryota</taxon>
        <taxon>Fungi</taxon>
        <taxon>Dikarya</taxon>
        <taxon>Basidiomycota</taxon>
        <taxon>Agaricomycotina</taxon>
        <taxon>Tremellomycetes</taxon>
        <taxon>Tremellales</taxon>
        <taxon>Cuniculitremaceae</taxon>
        <taxon>Kockovaella</taxon>
    </lineage>
</organism>
<dbReference type="EC" id="3.1.1.47" evidence="4"/>
<dbReference type="PANTHER" id="PTHR10272:SF0">
    <property type="entry name" value="PLATELET-ACTIVATING FACTOR ACETYLHYDROLASE"/>
    <property type="match status" value="1"/>
</dbReference>
<feature type="chain" id="PRO_5012847278" description="Putative phospholipase" evidence="6">
    <location>
        <begin position="26"/>
        <end position="435"/>
    </location>
</feature>
<feature type="active site" description="Charge relay system" evidence="5">
    <location>
        <position position="303"/>
    </location>
</feature>
<dbReference type="OrthoDB" id="2363873at2759"/>
<evidence type="ECO:0000313" key="8">
    <source>
        <dbReference type="Proteomes" id="UP000193218"/>
    </source>
</evidence>
<dbReference type="GeneID" id="33554354"/>
<dbReference type="GO" id="GO:0016042">
    <property type="term" value="P:lipid catabolic process"/>
    <property type="evidence" value="ECO:0007669"/>
    <property type="project" value="UniProtKB-KW"/>
</dbReference>
<comment type="similarity">
    <text evidence="4">Belongs to the serine esterase family.</text>
</comment>
<proteinExistence type="inferred from homology"/>
<protein>
    <recommendedName>
        <fullName evidence="4">Putative phospholipase</fullName>
        <ecNumber evidence="4">3.1.1.47</ecNumber>
    </recommendedName>
</protein>
<evidence type="ECO:0000256" key="5">
    <source>
        <dbReference type="PIRSR" id="PIRSR018169-1"/>
    </source>
</evidence>
<feature type="active site" description="Nucleophile" evidence="5">
    <location>
        <position position="273"/>
    </location>
</feature>
<evidence type="ECO:0000313" key="7">
    <source>
        <dbReference type="EMBL" id="ORX38310.1"/>
    </source>
</evidence>
<dbReference type="Gene3D" id="3.40.50.1820">
    <property type="entry name" value="alpha/beta hydrolase"/>
    <property type="match status" value="1"/>
</dbReference>
<evidence type="ECO:0000256" key="6">
    <source>
        <dbReference type="SAM" id="SignalP"/>
    </source>
</evidence>
<evidence type="ECO:0000256" key="3">
    <source>
        <dbReference type="ARBA" id="ARBA00023098"/>
    </source>
</evidence>
<dbReference type="PIRSF" id="PIRSF018169">
    <property type="entry name" value="PAF_acetylhydrolase"/>
    <property type="match status" value="1"/>
</dbReference>
<evidence type="ECO:0000256" key="2">
    <source>
        <dbReference type="ARBA" id="ARBA00022963"/>
    </source>
</evidence>
<dbReference type="RefSeq" id="XP_021872232.1">
    <property type="nucleotide sequence ID" value="XM_022012546.1"/>
</dbReference>
<feature type="active site" description="Charge relay system" evidence="5">
    <location>
        <position position="362"/>
    </location>
</feature>
<reference evidence="7 8" key="1">
    <citation type="submission" date="2017-03" db="EMBL/GenBank/DDBJ databases">
        <title>Widespread Adenine N6-methylation of Active Genes in Fungi.</title>
        <authorList>
            <consortium name="DOE Joint Genome Institute"/>
            <person name="Mondo S.J."/>
            <person name="Dannebaum R.O."/>
            <person name="Kuo R.C."/>
            <person name="Louie K.B."/>
            <person name="Bewick A.J."/>
            <person name="Labutti K."/>
            <person name="Haridas S."/>
            <person name="Kuo A."/>
            <person name="Salamov A."/>
            <person name="Ahrendt S.R."/>
            <person name="Lau R."/>
            <person name="Bowen B.P."/>
            <person name="Lipzen A."/>
            <person name="Sullivan W."/>
            <person name="Andreopoulos W.B."/>
            <person name="Clum A."/>
            <person name="Lindquist E."/>
            <person name="Daum C."/>
            <person name="Northen T.R."/>
            <person name="Ramamoorthy G."/>
            <person name="Schmitz R.J."/>
            <person name="Gryganskyi A."/>
            <person name="Culley D."/>
            <person name="Magnuson J."/>
            <person name="James T.Y."/>
            <person name="O'Malley M.A."/>
            <person name="Stajich J.E."/>
            <person name="Spatafora J.W."/>
            <person name="Visel A."/>
            <person name="Grigoriev I.V."/>
        </authorList>
    </citation>
    <scope>NUCLEOTIDE SEQUENCE [LARGE SCALE GENOMIC DNA]</scope>
    <source>
        <strain evidence="7 8">NRRL Y-17943</strain>
    </source>
</reference>
<dbReference type="SUPFAM" id="SSF53474">
    <property type="entry name" value="alpha/beta-Hydrolases"/>
    <property type="match status" value="1"/>
</dbReference>
<dbReference type="GO" id="GO:0003847">
    <property type="term" value="F:1-alkyl-2-acetylglycerophosphocholine esterase activity"/>
    <property type="evidence" value="ECO:0007669"/>
    <property type="project" value="UniProtKB-UniRule"/>
</dbReference>
<keyword evidence="2 4" id="KW-0442">Lipid degradation</keyword>
<dbReference type="Proteomes" id="UP000193218">
    <property type="component" value="Unassembled WGS sequence"/>
</dbReference>
<keyword evidence="6" id="KW-0732">Signal</keyword>
<keyword evidence="8" id="KW-1185">Reference proteome</keyword>
<dbReference type="InParanoid" id="A0A1Y1UJR8"/>
<sequence length="435" mass="48304">MLGTSITVIVIVIATMSMLRSPLFTGNLPQATPGPHKKIGYAYVRGPPTKAYSIFWPKLASTERPVLSMDQIGYSLFYPYGESAKKTHGVHWFPEPVNEMVFGYEKFLGKKVKALRFIVGRLKFPAYHNTPLKTNSSKYPLAVFSHGLAGTRHTYTQYVTSLASEGYIVLVVEHRDGSGPAVTLPDDEILHYVKQDDLVWDESNHGTLEKFRTSQLDFRIREIYECLHSFRQLVDGNSDKKDILGLDESARGEWIESFRDRIETDQLYLTGHSFGGGTILYTLQTPPPEGHASLPVKKAIMLDPWLEPLPIPSPSGHAPPHTPPTLVINSPGFTIWKGHFPRLVNIVKGMGGNLVTLMNSNHQSFSDFPLLAPTSPSKALQLLSTVHELSASFLSGKLDQCPLVQAQPDEGDFERGEDGKMKADDPVVVHLKGDM</sequence>
<evidence type="ECO:0000256" key="4">
    <source>
        <dbReference type="PIRNR" id="PIRNR018169"/>
    </source>
</evidence>